<comment type="domain">
    <text evidence="12">Consists of two distinct domains, a catalytic core and a N-terminal extension that is involved in tRNA binding.</text>
</comment>
<dbReference type="Proteomes" id="UP000054010">
    <property type="component" value="Unassembled WGS sequence"/>
</dbReference>
<keyword evidence="8 12" id="KW-0648">Protein biosynthesis</keyword>
<evidence type="ECO:0000256" key="11">
    <source>
        <dbReference type="ARBA" id="ARBA00048823"/>
    </source>
</evidence>
<feature type="binding site" evidence="13">
    <location>
        <position position="230"/>
    </location>
    <ligand>
        <name>L-serine</name>
        <dbReference type="ChEBI" id="CHEBI:33384"/>
    </ligand>
</feature>
<comment type="caution">
    <text evidence="17">The sequence shown here is derived from an EMBL/GenBank/DDBJ whole genome shotgun (WGS) entry which is preliminary data.</text>
</comment>
<name>E1IHA7_9CHLR</name>
<dbReference type="PANTHER" id="PTHR43697">
    <property type="entry name" value="SERYL-TRNA SYNTHETASE"/>
    <property type="match status" value="1"/>
</dbReference>
<evidence type="ECO:0000256" key="15">
    <source>
        <dbReference type="SAM" id="Coils"/>
    </source>
</evidence>
<dbReference type="InterPro" id="IPR045864">
    <property type="entry name" value="aa-tRNA-synth_II/BPL/LPL"/>
</dbReference>
<dbReference type="GO" id="GO:0016260">
    <property type="term" value="P:selenocysteine biosynthetic process"/>
    <property type="evidence" value="ECO:0007669"/>
    <property type="project" value="UniProtKB-UniRule"/>
</dbReference>
<evidence type="ECO:0000256" key="10">
    <source>
        <dbReference type="ARBA" id="ARBA00047929"/>
    </source>
</evidence>
<dbReference type="eggNOG" id="COG0172">
    <property type="taxonomic scope" value="Bacteria"/>
</dbReference>
<evidence type="ECO:0000256" key="14">
    <source>
        <dbReference type="PIRSR" id="PIRSR001529-2"/>
    </source>
</evidence>
<feature type="coiled-coil region" evidence="15">
    <location>
        <begin position="38"/>
        <end position="95"/>
    </location>
</feature>
<dbReference type="STRING" id="765420.OSCT_2708"/>
<dbReference type="NCBIfam" id="TIGR00414">
    <property type="entry name" value="serS"/>
    <property type="match status" value="1"/>
</dbReference>
<dbReference type="HAMAP" id="MF_00176">
    <property type="entry name" value="Ser_tRNA_synth_type1"/>
    <property type="match status" value="1"/>
</dbReference>
<dbReference type="PRINTS" id="PR00981">
    <property type="entry name" value="TRNASYNTHSER"/>
</dbReference>
<dbReference type="InterPro" id="IPR006195">
    <property type="entry name" value="aa-tRNA-synth_II"/>
</dbReference>
<evidence type="ECO:0000256" key="12">
    <source>
        <dbReference type="HAMAP-Rule" id="MF_00176"/>
    </source>
</evidence>
<reference evidence="17 18" key="1">
    <citation type="journal article" date="2011" name="J. Bacteriol.">
        <title>Draft genome sequence of the anoxygenic filamentous phototrophic bacterium Oscillochloris trichoides subsp. DG-6.</title>
        <authorList>
            <person name="Kuznetsov B.B."/>
            <person name="Ivanovsky R.N."/>
            <person name="Keppen O.I."/>
            <person name="Sukhacheva M.V."/>
            <person name="Bumazhkin B.K."/>
            <person name="Patutina E.O."/>
            <person name="Beletsky A.V."/>
            <person name="Mardanov A.V."/>
            <person name="Baslerov R.V."/>
            <person name="Panteleeva A.N."/>
            <person name="Kolganova T.V."/>
            <person name="Ravin N.V."/>
            <person name="Skryabin K.G."/>
        </authorList>
    </citation>
    <scope>NUCLEOTIDE SEQUENCE [LARGE SCALE GENOMIC DNA]</scope>
    <source>
        <strain evidence="17 18">DG-6</strain>
    </source>
</reference>
<evidence type="ECO:0000256" key="13">
    <source>
        <dbReference type="PIRSR" id="PIRSR001529-1"/>
    </source>
</evidence>
<comment type="pathway">
    <text evidence="2 12">Aminoacyl-tRNA biosynthesis; selenocysteinyl-tRNA(Sec) biosynthesis; L-seryl-tRNA(Sec) from L-serine and tRNA(Sec): step 1/1.</text>
</comment>
<dbReference type="InterPro" id="IPR015866">
    <property type="entry name" value="Ser-tRNA-synth_1_N"/>
</dbReference>
<dbReference type="EC" id="6.1.1.11" evidence="12"/>
<dbReference type="InterPro" id="IPR002317">
    <property type="entry name" value="Ser-tRNA-ligase_type_1"/>
</dbReference>
<dbReference type="InterPro" id="IPR002314">
    <property type="entry name" value="aa-tRNA-synt_IIb"/>
</dbReference>
<feature type="binding site" evidence="12 13">
    <location>
        <position position="284"/>
    </location>
    <ligand>
        <name>L-serine</name>
        <dbReference type="ChEBI" id="CHEBI:33384"/>
    </ligand>
</feature>
<dbReference type="SUPFAM" id="SSF55681">
    <property type="entry name" value="Class II aaRS and biotin synthetases"/>
    <property type="match status" value="1"/>
</dbReference>
<evidence type="ECO:0000256" key="9">
    <source>
        <dbReference type="ARBA" id="ARBA00023146"/>
    </source>
</evidence>
<keyword evidence="15" id="KW-0175">Coiled coil</keyword>
<dbReference type="OrthoDB" id="9804647at2"/>
<proteinExistence type="inferred from homology"/>
<evidence type="ECO:0000313" key="17">
    <source>
        <dbReference type="EMBL" id="EFO79582.1"/>
    </source>
</evidence>
<feature type="binding site" evidence="12 14">
    <location>
        <begin position="347"/>
        <end position="350"/>
    </location>
    <ligand>
        <name>ATP</name>
        <dbReference type="ChEBI" id="CHEBI:30616"/>
    </ligand>
</feature>
<comment type="catalytic activity">
    <reaction evidence="11 12">
        <text>tRNA(Ser) + L-serine + ATP = L-seryl-tRNA(Ser) + AMP + diphosphate + H(+)</text>
        <dbReference type="Rhea" id="RHEA:12292"/>
        <dbReference type="Rhea" id="RHEA-COMP:9669"/>
        <dbReference type="Rhea" id="RHEA-COMP:9703"/>
        <dbReference type="ChEBI" id="CHEBI:15378"/>
        <dbReference type="ChEBI" id="CHEBI:30616"/>
        <dbReference type="ChEBI" id="CHEBI:33019"/>
        <dbReference type="ChEBI" id="CHEBI:33384"/>
        <dbReference type="ChEBI" id="CHEBI:78442"/>
        <dbReference type="ChEBI" id="CHEBI:78533"/>
        <dbReference type="ChEBI" id="CHEBI:456215"/>
        <dbReference type="EC" id="6.1.1.11"/>
    </reaction>
</comment>
<dbReference type="GO" id="GO:0004828">
    <property type="term" value="F:serine-tRNA ligase activity"/>
    <property type="evidence" value="ECO:0007669"/>
    <property type="project" value="UniProtKB-UniRule"/>
</dbReference>
<sequence length="422" mass="47579">MLDIKLIREQPDLVRAGLRRRGDDPAQVDAILAVDERRRSLIKEVEVLKAERNAVSKEISKLRDATEREAKISAMRAVGDRIAELDQQANAAEAEFQRLLLWLPNLPHADVPDGSTEHDNVVVRVEGQPRQFDFTPKPHWELGEALGIIDFERGVKLSGSRFFVLKGAGSRLQRALITWMLDLHTQQHGYSEITPPYVVKEDVLVGTGNLPRFGENLFRIEGADLTLIPTAEVPVTNLYRDEILEASDLPIFHVAYTPCWRNEQMSAGRDVRGIKRVYQFDKVEMVKFVTPETSYAELLTLVDNAEDVCKALKIPYRLLKLCTADLGTATMKYDLEMWAPGVEEWLEVSSCSNFEAYQSRRANLRYRPSPGAKPEFLHTLNGSGLALPRVMIAIMENYQQPDGTIVVPEVLRPYMGGVEVIG</sequence>
<dbReference type="GO" id="GO:0005737">
    <property type="term" value="C:cytoplasm"/>
    <property type="evidence" value="ECO:0007669"/>
    <property type="project" value="UniProtKB-SubCell"/>
</dbReference>
<dbReference type="AlphaFoldDB" id="E1IHA7"/>
<dbReference type="SUPFAM" id="SSF46589">
    <property type="entry name" value="tRNA-binding arm"/>
    <property type="match status" value="1"/>
</dbReference>
<accession>E1IHA7</accession>
<feature type="binding site" evidence="13">
    <location>
        <position position="261"/>
    </location>
    <ligand>
        <name>L-serine</name>
        <dbReference type="ChEBI" id="CHEBI:33384"/>
    </ligand>
</feature>
<dbReference type="Gene3D" id="3.30.930.10">
    <property type="entry name" value="Bira Bifunctional Protein, Domain 2"/>
    <property type="match status" value="1"/>
</dbReference>
<organism evidence="17 18">
    <name type="scientific">Oscillochloris trichoides DG-6</name>
    <dbReference type="NCBI Taxonomy" id="765420"/>
    <lineage>
        <taxon>Bacteria</taxon>
        <taxon>Bacillati</taxon>
        <taxon>Chloroflexota</taxon>
        <taxon>Chloroflexia</taxon>
        <taxon>Chloroflexales</taxon>
        <taxon>Chloroflexineae</taxon>
        <taxon>Oscillochloridaceae</taxon>
        <taxon>Oscillochloris</taxon>
    </lineage>
</organism>
<dbReference type="InterPro" id="IPR010978">
    <property type="entry name" value="tRNA-bd_arm"/>
</dbReference>
<evidence type="ECO:0000256" key="7">
    <source>
        <dbReference type="ARBA" id="ARBA00022840"/>
    </source>
</evidence>
<dbReference type="PIRSF" id="PIRSF001529">
    <property type="entry name" value="Ser-tRNA-synth_IIa"/>
    <property type="match status" value="1"/>
</dbReference>
<keyword evidence="7 12" id="KW-0067">ATP-binding</keyword>
<dbReference type="InterPro" id="IPR033729">
    <property type="entry name" value="SerRS_core"/>
</dbReference>
<dbReference type="CDD" id="cd00770">
    <property type="entry name" value="SerRS_core"/>
    <property type="match status" value="1"/>
</dbReference>
<dbReference type="InterPro" id="IPR042103">
    <property type="entry name" value="SerRS_1_N_sf"/>
</dbReference>
<evidence type="ECO:0000256" key="3">
    <source>
        <dbReference type="ARBA" id="ARBA00010728"/>
    </source>
</evidence>
<comment type="subunit">
    <text evidence="12">Homodimer. The tRNA molecule binds across the dimer.</text>
</comment>
<evidence type="ECO:0000256" key="2">
    <source>
        <dbReference type="ARBA" id="ARBA00005045"/>
    </source>
</evidence>
<evidence type="ECO:0000313" key="18">
    <source>
        <dbReference type="Proteomes" id="UP000054010"/>
    </source>
</evidence>
<dbReference type="HOGENOM" id="CLU_023797_1_1_0"/>
<evidence type="ECO:0000256" key="4">
    <source>
        <dbReference type="ARBA" id="ARBA00022490"/>
    </source>
</evidence>
<dbReference type="UniPathway" id="UPA00906">
    <property type="reaction ID" value="UER00895"/>
</dbReference>
<feature type="binding site" evidence="12">
    <location>
        <position position="383"/>
    </location>
    <ligand>
        <name>L-serine</name>
        <dbReference type="ChEBI" id="CHEBI:33384"/>
    </ligand>
</feature>
<comment type="function">
    <text evidence="12">Catalyzes the attachment of serine to tRNA(Ser). Is also able to aminoacylate tRNA(Sec) with serine, to form the misacylated tRNA L-seryl-tRNA(Sec), which will be further converted into selenocysteinyl-tRNA(Sec).</text>
</comment>
<feature type="binding site" evidence="12 14">
    <location>
        <begin position="261"/>
        <end position="263"/>
    </location>
    <ligand>
        <name>ATP</name>
        <dbReference type="ChEBI" id="CHEBI:30616"/>
    </ligand>
</feature>
<keyword evidence="4 12" id="KW-0963">Cytoplasm</keyword>
<keyword evidence="6 12" id="KW-0547">Nucleotide-binding</keyword>
<comment type="catalytic activity">
    <reaction evidence="10 12">
        <text>tRNA(Sec) + L-serine + ATP = L-seryl-tRNA(Sec) + AMP + diphosphate + H(+)</text>
        <dbReference type="Rhea" id="RHEA:42580"/>
        <dbReference type="Rhea" id="RHEA-COMP:9742"/>
        <dbReference type="Rhea" id="RHEA-COMP:10128"/>
        <dbReference type="ChEBI" id="CHEBI:15378"/>
        <dbReference type="ChEBI" id="CHEBI:30616"/>
        <dbReference type="ChEBI" id="CHEBI:33019"/>
        <dbReference type="ChEBI" id="CHEBI:33384"/>
        <dbReference type="ChEBI" id="CHEBI:78442"/>
        <dbReference type="ChEBI" id="CHEBI:78533"/>
        <dbReference type="ChEBI" id="CHEBI:456215"/>
        <dbReference type="EC" id="6.1.1.11"/>
    </reaction>
</comment>
<keyword evidence="18" id="KW-1185">Reference proteome</keyword>
<evidence type="ECO:0000259" key="16">
    <source>
        <dbReference type="PROSITE" id="PS50862"/>
    </source>
</evidence>
<feature type="binding site" evidence="14">
    <location>
        <begin position="277"/>
        <end position="280"/>
    </location>
    <ligand>
        <name>ATP</name>
        <dbReference type="ChEBI" id="CHEBI:30616"/>
    </ligand>
</feature>
<dbReference type="PROSITE" id="PS50862">
    <property type="entry name" value="AA_TRNA_LIGASE_II"/>
    <property type="match status" value="1"/>
</dbReference>
<dbReference type="PANTHER" id="PTHR43697:SF1">
    <property type="entry name" value="SERINE--TRNA LIGASE"/>
    <property type="match status" value="1"/>
</dbReference>
<comment type="subcellular location">
    <subcellularLocation>
        <location evidence="1 12">Cytoplasm</location>
    </subcellularLocation>
</comment>
<dbReference type="Gene3D" id="1.10.287.40">
    <property type="entry name" value="Serine-tRNA synthetase, tRNA binding domain"/>
    <property type="match status" value="1"/>
</dbReference>
<protein>
    <recommendedName>
        <fullName evidence="12">Serine--tRNA ligase</fullName>
        <ecNumber evidence="12">6.1.1.11</ecNumber>
    </recommendedName>
    <alternativeName>
        <fullName evidence="12">Seryl-tRNA synthetase</fullName>
        <shortName evidence="12">SerRS</shortName>
    </alternativeName>
    <alternativeName>
        <fullName evidence="12">Seryl-tRNA(Ser/Sec) synthetase</fullName>
    </alternativeName>
</protein>
<gene>
    <name evidence="12" type="primary">serS</name>
    <name evidence="17" type="ORF">OSCT_2708</name>
</gene>
<dbReference type="GO" id="GO:0005524">
    <property type="term" value="F:ATP binding"/>
    <property type="evidence" value="ECO:0007669"/>
    <property type="project" value="UniProtKB-UniRule"/>
</dbReference>
<feature type="binding site" evidence="12">
    <location>
        <position position="277"/>
    </location>
    <ligand>
        <name>ATP</name>
        <dbReference type="ChEBI" id="CHEBI:30616"/>
    </ligand>
</feature>
<evidence type="ECO:0000256" key="5">
    <source>
        <dbReference type="ARBA" id="ARBA00022598"/>
    </source>
</evidence>
<dbReference type="EMBL" id="ADVR01000112">
    <property type="protein sequence ID" value="EFO79582.1"/>
    <property type="molecule type" value="Genomic_DNA"/>
</dbReference>
<feature type="binding site" evidence="13">
    <location>
        <position position="381"/>
    </location>
    <ligand>
        <name>L-serine</name>
        <dbReference type="ChEBI" id="CHEBI:33384"/>
    </ligand>
</feature>
<feature type="binding site" evidence="12">
    <location>
        <begin position="230"/>
        <end position="232"/>
    </location>
    <ligand>
        <name>L-serine</name>
        <dbReference type="ChEBI" id="CHEBI:33384"/>
    </ligand>
</feature>
<keyword evidence="9 12" id="KW-0030">Aminoacyl-tRNA synthetase</keyword>
<dbReference type="GO" id="GO:0006434">
    <property type="term" value="P:seryl-tRNA aminoacylation"/>
    <property type="evidence" value="ECO:0007669"/>
    <property type="project" value="UniProtKB-UniRule"/>
</dbReference>
<evidence type="ECO:0000256" key="1">
    <source>
        <dbReference type="ARBA" id="ARBA00004496"/>
    </source>
</evidence>
<evidence type="ECO:0000256" key="8">
    <source>
        <dbReference type="ARBA" id="ARBA00022917"/>
    </source>
</evidence>
<evidence type="ECO:0000256" key="6">
    <source>
        <dbReference type="ARBA" id="ARBA00022741"/>
    </source>
</evidence>
<dbReference type="Pfam" id="PF02403">
    <property type="entry name" value="Seryl_tRNA_N"/>
    <property type="match status" value="1"/>
</dbReference>
<dbReference type="Pfam" id="PF00587">
    <property type="entry name" value="tRNA-synt_2b"/>
    <property type="match status" value="1"/>
</dbReference>
<keyword evidence="5 12" id="KW-0436">Ligase</keyword>
<feature type="domain" description="Aminoacyl-transfer RNA synthetases class-II family profile" evidence="16">
    <location>
        <begin position="170"/>
        <end position="408"/>
    </location>
</feature>
<comment type="similarity">
    <text evidence="3 12">Belongs to the class-II aminoacyl-tRNA synthetase family. Type-1 seryl-tRNA synthetase subfamily.</text>
</comment>